<proteinExistence type="predicted"/>
<name>A0A3B1C6Z4_9ZZZZ</name>
<protein>
    <submittedName>
        <fullName evidence="2">Uncharacterized protein</fullName>
    </submittedName>
</protein>
<sequence length="50" mass="5764">MTGDVAFLVFFHRRVFIKLVKKYKNFPDSGDSNNNADTDEDENLTVISVR</sequence>
<gene>
    <name evidence="2" type="ORF">MNBD_NITROSPINAE01-486</name>
</gene>
<reference evidence="2" key="1">
    <citation type="submission" date="2018-06" db="EMBL/GenBank/DDBJ databases">
        <authorList>
            <person name="Zhirakovskaya E."/>
        </authorList>
    </citation>
    <scope>NUCLEOTIDE SEQUENCE</scope>
</reference>
<organism evidence="2">
    <name type="scientific">hydrothermal vent metagenome</name>
    <dbReference type="NCBI Taxonomy" id="652676"/>
    <lineage>
        <taxon>unclassified sequences</taxon>
        <taxon>metagenomes</taxon>
        <taxon>ecological metagenomes</taxon>
    </lineage>
</organism>
<dbReference type="EMBL" id="UOGC01000074">
    <property type="protein sequence ID" value="VAX18620.1"/>
    <property type="molecule type" value="Genomic_DNA"/>
</dbReference>
<evidence type="ECO:0000313" key="2">
    <source>
        <dbReference type="EMBL" id="VAX18620.1"/>
    </source>
</evidence>
<feature type="region of interest" description="Disordered" evidence="1">
    <location>
        <begin position="25"/>
        <end position="50"/>
    </location>
</feature>
<evidence type="ECO:0000256" key="1">
    <source>
        <dbReference type="SAM" id="MobiDB-lite"/>
    </source>
</evidence>
<dbReference type="AlphaFoldDB" id="A0A3B1C6Z4"/>
<accession>A0A3B1C6Z4</accession>